<dbReference type="RefSeq" id="XP_013313566.1">
    <property type="nucleotide sequence ID" value="XM_013458112.1"/>
</dbReference>
<evidence type="ECO:0000313" key="2">
    <source>
        <dbReference type="Proteomes" id="UP000054342"/>
    </source>
</evidence>
<dbReference type="HOGENOM" id="CLU_2399703_0_0_1"/>
<keyword evidence="2" id="KW-1185">Reference proteome</keyword>
<dbReference type="AlphaFoldDB" id="A0A0D2CSJ4"/>
<accession>A0A0D2CSJ4</accession>
<gene>
    <name evidence="1" type="ORF">PV05_08589</name>
</gene>
<proteinExistence type="predicted"/>
<name>A0A0D2CSJ4_9EURO</name>
<dbReference type="EMBL" id="KN847321">
    <property type="protein sequence ID" value="KIW52982.1"/>
    <property type="molecule type" value="Genomic_DNA"/>
</dbReference>
<dbReference type="GeneID" id="25330497"/>
<reference evidence="1 2" key="1">
    <citation type="submission" date="2015-01" db="EMBL/GenBank/DDBJ databases">
        <title>The Genome Sequence of Exophiala xenobiotica CBS118157.</title>
        <authorList>
            <consortium name="The Broad Institute Genomics Platform"/>
            <person name="Cuomo C."/>
            <person name="de Hoog S."/>
            <person name="Gorbushina A."/>
            <person name="Stielow B."/>
            <person name="Teixiera M."/>
            <person name="Abouelleil A."/>
            <person name="Chapman S.B."/>
            <person name="Priest M."/>
            <person name="Young S.K."/>
            <person name="Wortman J."/>
            <person name="Nusbaum C."/>
            <person name="Birren B."/>
        </authorList>
    </citation>
    <scope>NUCLEOTIDE SEQUENCE [LARGE SCALE GENOMIC DNA]</scope>
    <source>
        <strain evidence="1 2">CBS 118157</strain>
    </source>
</reference>
<organism evidence="1 2">
    <name type="scientific">Exophiala xenobiotica</name>
    <dbReference type="NCBI Taxonomy" id="348802"/>
    <lineage>
        <taxon>Eukaryota</taxon>
        <taxon>Fungi</taxon>
        <taxon>Dikarya</taxon>
        <taxon>Ascomycota</taxon>
        <taxon>Pezizomycotina</taxon>
        <taxon>Eurotiomycetes</taxon>
        <taxon>Chaetothyriomycetidae</taxon>
        <taxon>Chaetothyriales</taxon>
        <taxon>Herpotrichiellaceae</taxon>
        <taxon>Exophiala</taxon>
    </lineage>
</organism>
<sequence length="93" mass="10753">MLKKGVEQSRSSEHFLKQSPSKDDIFKLVQDRQDMNASKGSALCPVAEVYEMTYSFLSPIAVRSSQLRSSSHMWIIFSELRCNTVLKRRVTRR</sequence>
<dbReference type="Proteomes" id="UP000054342">
    <property type="component" value="Unassembled WGS sequence"/>
</dbReference>
<protein>
    <submittedName>
        <fullName evidence="1">Uncharacterized protein</fullName>
    </submittedName>
</protein>
<evidence type="ECO:0000313" key="1">
    <source>
        <dbReference type="EMBL" id="KIW52982.1"/>
    </source>
</evidence>